<accession>A0AAD6Z3R6</accession>
<dbReference type="GO" id="GO:0016491">
    <property type="term" value="F:oxidoreductase activity"/>
    <property type="evidence" value="ECO:0007669"/>
    <property type="project" value="UniProtKB-KW"/>
</dbReference>
<dbReference type="InterPro" id="IPR036318">
    <property type="entry name" value="FAD-bd_PCMH-like_sf"/>
</dbReference>
<keyword evidence="5" id="KW-0560">Oxidoreductase</keyword>
<keyword evidence="8" id="KW-1185">Reference proteome</keyword>
<dbReference type="Proteomes" id="UP001218218">
    <property type="component" value="Unassembled WGS sequence"/>
</dbReference>
<dbReference type="InterPro" id="IPR016166">
    <property type="entry name" value="FAD-bd_PCMH"/>
</dbReference>
<dbReference type="PANTHER" id="PTHR42973">
    <property type="entry name" value="BINDING OXIDOREDUCTASE, PUTATIVE (AFU_ORTHOLOGUE AFUA_1G17690)-RELATED"/>
    <property type="match status" value="1"/>
</dbReference>
<dbReference type="InterPro" id="IPR012951">
    <property type="entry name" value="BBE"/>
</dbReference>
<dbReference type="PANTHER" id="PTHR42973:SF39">
    <property type="entry name" value="FAD-BINDING PCMH-TYPE DOMAIN-CONTAINING PROTEIN"/>
    <property type="match status" value="1"/>
</dbReference>
<proteinExistence type="inferred from homology"/>
<gene>
    <name evidence="7" type="ORF">DFH08DRAFT_824871</name>
</gene>
<feature type="domain" description="FAD-binding PCMH-type" evidence="6">
    <location>
        <begin position="381"/>
        <end position="540"/>
    </location>
</feature>
<dbReference type="InterPro" id="IPR050416">
    <property type="entry name" value="FAD-linked_Oxidoreductase"/>
</dbReference>
<dbReference type="EMBL" id="JARIHO010000094">
    <property type="protein sequence ID" value="KAJ7306215.1"/>
    <property type="molecule type" value="Genomic_DNA"/>
</dbReference>
<organism evidence="7 8">
    <name type="scientific">Mycena albidolilacea</name>
    <dbReference type="NCBI Taxonomy" id="1033008"/>
    <lineage>
        <taxon>Eukaryota</taxon>
        <taxon>Fungi</taxon>
        <taxon>Dikarya</taxon>
        <taxon>Basidiomycota</taxon>
        <taxon>Agaricomycotina</taxon>
        <taxon>Agaricomycetes</taxon>
        <taxon>Agaricomycetidae</taxon>
        <taxon>Agaricales</taxon>
        <taxon>Marasmiineae</taxon>
        <taxon>Mycenaceae</taxon>
        <taxon>Mycena</taxon>
    </lineage>
</organism>
<comment type="cofactor">
    <cofactor evidence="1">
        <name>FAD</name>
        <dbReference type="ChEBI" id="CHEBI:57692"/>
    </cofactor>
</comment>
<evidence type="ECO:0000256" key="5">
    <source>
        <dbReference type="ARBA" id="ARBA00023002"/>
    </source>
</evidence>
<dbReference type="InterPro" id="IPR016169">
    <property type="entry name" value="FAD-bd_PCMH_sub2"/>
</dbReference>
<comment type="caution">
    <text evidence="7">The sequence shown here is derived from an EMBL/GenBank/DDBJ whole genome shotgun (WGS) entry which is preliminary data.</text>
</comment>
<evidence type="ECO:0000313" key="8">
    <source>
        <dbReference type="Proteomes" id="UP001218218"/>
    </source>
</evidence>
<dbReference type="Gene3D" id="3.40.462.20">
    <property type="match status" value="1"/>
</dbReference>
<keyword evidence="4" id="KW-0274">FAD</keyword>
<evidence type="ECO:0000256" key="4">
    <source>
        <dbReference type="ARBA" id="ARBA00022827"/>
    </source>
</evidence>
<dbReference type="GO" id="GO:0071949">
    <property type="term" value="F:FAD binding"/>
    <property type="evidence" value="ECO:0007669"/>
    <property type="project" value="InterPro"/>
</dbReference>
<dbReference type="InterPro" id="IPR006094">
    <property type="entry name" value="Oxid_FAD_bind_N"/>
</dbReference>
<dbReference type="Pfam" id="PF08031">
    <property type="entry name" value="BBE"/>
    <property type="match status" value="1"/>
</dbReference>
<dbReference type="AlphaFoldDB" id="A0AAD6Z3R6"/>
<evidence type="ECO:0000256" key="1">
    <source>
        <dbReference type="ARBA" id="ARBA00001974"/>
    </source>
</evidence>
<evidence type="ECO:0000256" key="3">
    <source>
        <dbReference type="ARBA" id="ARBA00022630"/>
    </source>
</evidence>
<evidence type="ECO:0000259" key="6">
    <source>
        <dbReference type="PROSITE" id="PS51387"/>
    </source>
</evidence>
<reference evidence="7" key="1">
    <citation type="submission" date="2023-03" db="EMBL/GenBank/DDBJ databases">
        <title>Massive genome expansion in bonnet fungi (Mycena s.s.) driven by repeated elements and novel gene families across ecological guilds.</title>
        <authorList>
            <consortium name="Lawrence Berkeley National Laboratory"/>
            <person name="Harder C.B."/>
            <person name="Miyauchi S."/>
            <person name="Viragh M."/>
            <person name="Kuo A."/>
            <person name="Thoen E."/>
            <person name="Andreopoulos B."/>
            <person name="Lu D."/>
            <person name="Skrede I."/>
            <person name="Drula E."/>
            <person name="Henrissat B."/>
            <person name="Morin E."/>
            <person name="Kohler A."/>
            <person name="Barry K."/>
            <person name="LaButti K."/>
            <person name="Morin E."/>
            <person name="Salamov A."/>
            <person name="Lipzen A."/>
            <person name="Mereny Z."/>
            <person name="Hegedus B."/>
            <person name="Baldrian P."/>
            <person name="Stursova M."/>
            <person name="Weitz H."/>
            <person name="Taylor A."/>
            <person name="Grigoriev I.V."/>
            <person name="Nagy L.G."/>
            <person name="Martin F."/>
            <person name="Kauserud H."/>
        </authorList>
    </citation>
    <scope>NUCLEOTIDE SEQUENCE</scope>
    <source>
        <strain evidence="7">CBHHK002</strain>
    </source>
</reference>
<sequence>MAFTTLIFNSSRILDSEIHCGEDHALEYTTRTVKTRSSRQTTSLEGAETSTSKIDWKRQTFEIAGSTRKIAQMRTKRAAFSSSRYWTWLDQEEYRVKYEAEMDRTWTVYSYDGTILATFTAYTRRFLRDNSMPVLSISENITDENEQQFLILILLYSETKRLESLREVKAHHFFEDDPVSRSLASDLSPYVFVILDLFLVPNIRPDIRTELAAGMIGTTMFSHVGQLYIAARGRFSIGYLYLRPEILSQMAHPRSLETVPLEALFRDAAKVRLPQGVIYEEAARVGRNVLTASLATTFHLSFTRLYPRSLRRQQSWKDYYPPGGDFAAVQRRRRNFTCIPVTYASLKTSAFCNRRCAHGVAAVYPTDKDFKTVSQAFNERFTFYPIAVAFPTSVAQVSAAVAAGAAQNLGVVARSGGGRNGALVVDMSKLKAITVRSANNTAMIETGNRLGDVALALNTEGRAIPHGTCSYVGIGGHSAAGYGGFGFTSRAWGLTLDTVKSATVVLANGTVVQASSSANPDLFFCILQAIRVQTFPAPPSAIVFQYTWNNLDIETASNGIASFQTFAATNIPPEFGAELVFTSGDQKGQVNFELTGAWYGDSNLFNSTIAPYLKTLPKNPSSTVITPGSYIDSVAVLAAPLALNTSSKPDHPNTFYTKSLMTPSGAPMSNVAITSFVTYMANQGFSSNTDWLVELELYGGTKSAINAVPLDSTAFAKRDTLFTVQFHASSSNGDPPYPKDGFSFFDGMVASIIDRVNPLRIGIMGDALAYLNYIDDRLANAAKLYYGSHYQRLQSIKAALDPKDTFRFPDYSNEHKSLGSQVNTGYAQSLLNVSESITNENKQLGLRAVPVTGTVVKMTACCKNLCIREFFLVARGEAQRGKPNLNVASNYFLWLTKCVDRESYCFKTFKRLLLPVLIFGGKPAPSFSFFEFAWYQPASMKFRQFRIFDIRAVRRTVYGIRPYADGYYTAAFPAVTRAVFEGYRGSYGTLTTVRHPPYGPRKML</sequence>
<evidence type="ECO:0000256" key="2">
    <source>
        <dbReference type="ARBA" id="ARBA00005466"/>
    </source>
</evidence>
<dbReference type="Gene3D" id="3.30.465.10">
    <property type="match status" value="1"/>
</dbReference>
<keyword evidence="3" id="KW-0285">Flavoprotein</keyword>
<name>A0AAD6Z3R6_9AGAR</name>
<dbReference type="PROSITE" id="PS51387">
    <property type="entry name" value="FAD_PCMH"/>
    <property type="match status" value="1"/>
</dbReference>
<dbReference type="SUPFAM" id="SSF56176">
    <property type="entry name" value="FAD-binding/transporter-associated domain-like"/>
    <property type="match status" value="1"/>
</dbReference>
<comment type="similarity">
    <text evidence="2">Belongs to the oxygen-dependent FAD-linked oxidoreductase family.</text>
</comment>
<evidence type="ECO:0000313" key="7">
    <source>
        <dbReference type="EMBL" id="KAJ7306215.1"/>
    </source>
</evidence>
<protein>
    <recommendedName>
        <fullName evidence="6">FAD-binding PCMH-type domain-containing protein</fullName>
    </recommendedName>
</protein>
<dbReference type="Pfam" id="PF01565">
    <property type="entry name" value="FAD_binding_4"/>
    <property type="match status" value="1"/>
</dbReference>